<evidence type="ECO:0000313" key="3">
    <source>
        <dbReference type="Proteomes" id="UP000298327"/>
    </source>
</evidence>
<evidence type="ECO:0000313" key="2">
    <source>
        <dbReference type="EMBL" id="TFY67584.1"/>
    </source>
</evidence>
<sequence>MSSQFTHSSYALVLRFERKRSTGTDTIAHFHLTKADHRQLYDYFLNLPDEIDLIWESRWNAIKVAYLLNRYVAFGNIAVGIYHQFGTDMSESTCQRVYTVTGWLITCGIATSEVMLVYRTYMADIVSKYRHPFSRTCSSGTCGIPINTVSHVWQCYSTVTPVALTSPSLCSMRTSAVVSVSLSPPAHPRHRQRALSVALISLPSPSCPAAPQPSRVTSGRPSAPVRTQYSALTACLCCHQRVLVTANAPPSPSAHPQSCPHLPNVALVPSALLGRHQRASVVTGATVSPSARYGIAGAPHSSHWQCAILLASISALKLARAPFFRIYKARLARLELGLRAISSTLTSTDWKMLWSTLASLFSLGGIPSPPCWLLQCRFTFSYRGNSFSQIRHWTISNMYEAR</sequence>
<accession>A0A4Y9YYZ6</accession>
<proteinExistence type="predicted"/>
<feature type="domain" description="DUF6533" evidence="1">
    <location>
        <begin position="40"/>
        <end position="74"/>
    </location>
</feature>
<comment type="caution">
    <text evidence="2">The sequence shown here is derived from an EMBL/GenBank/DDBJ whole genome shotgun (WGS) entry which is preliminary data.</text>
</comment>
<protein>
    <recommendedName>
        <fullName evidence="1">DUF6533 domain-containing protein</fullName>
    </recommendedName>
</protein>
<keyword evidence="3" id="KW-1185">Reference proteome</keyword>
<name>A0A4Y9YYZ6_9AGAM</name>
<evidence type="ECO:0000259" key="1">
    <source>
        <dbReference type="Pfam" id="PF20151"/>
    </source>
</evidence>
<dbReference type="AlphaFoldDB" id="A0A4Y9YYZ6"/>
<dbReference type="Proteomes" id="UP000298327">
    <property type="component" value="Unassembled WGS sequence"/>
</dbReference>
<organism evidence="2 3">
    <name type="scientific">Dentipellis fragilis</name>
    <dbReference type="NCBI Taxonomy" id="205917"/>
    <lineage>
        <taxon>Eukaryota</taxon>
        <taxon>Fungi</taxon>
        <taxon>Dikarya</taxon>
        <taxon>Basidiomycota</taxon>
        <taxon>Agaricomycotina</taxon>
        <taxon>Agaricomycetes</taxon>
        <taxon>Russulales</taxon>
        <taxon>Hericiaceae</taxon>
        <taxon>Dentipellis</taxon>
    </lineage>
</organism>
<dbReference type="EMBL" id="SEOQ01000186">
    <property type="protein sequence ID" value="TFY67584.1"/>
    <property type="molecule type" value="Genomic_DNA"/>
</dbReference>
<dbReference type="Pfam" id="PF20151">
    <property type="entry name" value="DUF6533"/>
    <property type="match status" value="1"/>
</dbReference>
<reference evidence="2 3" key="1">
    <citation type="submission" date="2019-02" db="EMBL/GenBank/DDBJ databases">
        <title>Genome sequencing of the rare red list fungi Dentipellis fragilis.</title>
        <authorList>
            <person name="Buettner E."/>
            <person name="Kellner H."/>
        </authorList>
    </citation>
    <scope>NUCLEOTIDE SEQUENCE [LARGE SCALE GENOMIC DNA]</scope>
    <source>
        <strain evidence="2 3">DSM 105465</strain>
    </source>
</reference>
<dbReference type="OrthoDB" id="3350812at2759"/>
<gene>
    <name evidence="2" type="ORF">EVG20_g3890</name>
</gene>
<dbReference type="InterPro" id="IPR045340">
    <property type="entry name" value="DUF6533"/>
</dbReference>